<dbReference type="InterPro" id="IPR037171">
    <property type="entry name" value="NagB/RpiA_transferase-like"/>
</dbReference>
<keyword evidence="1" id="KW-0813">Transport</keyword>
<name>A1RU73_PYRIL</name>
<dbReference type="InterPro" id="IPR017896">
    <property type="entry name" value="4Fe4S_Fe-S-bd"/>
</dbReference>
<dbReference type="Pfam" id="PF02589">
    <property type="entry name" value="LUD_dom"/>
    <property type="match status" value="1"/>
</dbReference>
<organism evidence="6 7">
    <name type="scientific">Pyrobaculum islandicum (strain DSM 4184 / JCM 9189 / GEO3)</name>
    <dbReference type="NCBI Taxonomy" id="384616"/>
    <lineage>
        <taxon>Archaea</taxon>
        <taxon>Thermoproteota</taxon>
        <taxon>Thermoprotei</taxon>
        <taxon>Thermoproteales</taxon>
        <taxon>Thermoproteaceae</taxon>
        <taxon>Pyrobaculum</taxon>
    </lineage>
</organism>
<evidence type="ECO:0000259" key="5">
    <source>
        <dbReference type="PROSITE" id="PS51379"/>
    </source>
</evidence>
<keyword evidence="2" id="KW-0479">Metal-binding</keyword>
<feature type="domain" description="4Fe-4S ferredoxin-type" evidence="5">
    <location>
        <begin position="289"/>
        <end position="319"/>
    </location>
</feature>
<evidence type="ECO:0000256" key="3">
    <source>
        <dbReference type="ARBA" id="ARBA00022737"/>
    </source>
</evidence>
<keyword evidence="2" id="KW-0411">Iron-sulfur</keyword>
<dbReference type="SUPFAM" id="SSF100950">
    <property type="entry name" value="NagB/RpiA/CoA transferase-like"/>
    <property type="match status" value="1"/>
</dbReference>
<dbReference type="STRING" id="384616.Pisl_1342"/>
<dbReference type="PROSITE" id="PS51379">
    <property type="entry name" value="4FE4S_FER_2"/>
    <property type="match status" value="1"/>
</dbReference>
<dbReference type="eggNOG" id="arCOG00335">
    <property type="taxonomic scope" value="Archaea"/>
</dbReference>
<dbReference type="KEGG" id="pis:Pisl_1342"/>
<dbReference type="OrthoDB" id="23833at2157"/>
<dbReference type="Gene3D" id="3.40.50.10420">
    <property type="entry name" value="NagB/RpiA/CoA transferase-like"/>
    <property type="match status" value="1"/>
</dbReference>
<dbReference type="InterPro" id="IPR003741">
    <property type="entry name" value="LUD_dom"/>
</dbReference>
<dbReference type="PROSITE" id="PS00198">
    <property type="entry name" value="4FE4S_FER_1"/>
    <property type="match status" value="1"/>
</dbReference>
<dbReference type="PANTHER" id="PTHR47153:SF2">
    <property type="entry name" value="LACTATE UTILIZATION PROTEIN B"/>
    <property type="match status" value="1"/>
</dbReference>
<protein>
    <recommendedName>
        <fullName evidence="5">4Fe-4S ferredoxin-type domain-containing protein</fullName>
    </recommendedName>
</protein>
<dbReference type="RefSeq" id="WP_011763080.1">
    <property type="nucleotide sequence ID" value="NC_008701.1"/>
</dbReference>
<dbReference type="InterPro" id="IPR024185">
    <property type="entry name" value="FTHF_cligase-like_sf"/>
</dbReference>
<sequence>MSWDEAFLRAYNHSVPKTYAVLERYRHVRELAREVRRVREEVVRNLDRYVEEFGKSVERVGGRFYLAETAEEARETVVKIVGRGKVVVLGKNNVAIETRLRKRLEEEGNEVWETDLGEFLVQLSDGEPSHIIAPAIHMTREVAAELLRKKLGVAVAPDPVAIAQRAREFLREKILKADVGITGANALAADTGAVVLVENEGNIRLVSTVPPVHIVYDGVEKIVPTLIHALLLANVQAAYAGIYPPTYINVSAGPSSTADVENYRVSPAQGPREFHVVLVDNGRRRAARDPVLWEALLCIRCGRCHFHCPIYRVLDGKFGVPPYTGPMGVMWTAITRGIEEAGPHALKCAHAGNCKEVCPMEIDIPKIIQEIKMRYLKKYR</sequence>
<dbReference type="GeneID" id="4616851"/>
<keyword evidence="2" id="KW-0408">Iron</keyword>
<keyword evidence="2" id="KW-0004">4Fe-4S</keyword>
<evidence type="ECO:0000256" key="4">
    <source>
        <dbReference type="ARBA" id="ARBA00022982"/>
    </source>
</evidence>
<dbReference type="Proteomes" id="UP000002595">
    <property type="component" value="Chromosome"/>
</dbReference>
<dbReference type="HOGENOM" id="CLU_027059_3_0_2"/>
<dbReference type="SUPFAM" id="SSF46548">
    <property type="entry name" value="alpha-helical ferredoxin"/>
    <property type="match status" value="1"/>
</dbReference>
<evidence type="ECO:0000313" key="7">
    <source>
        <dbReference type="Proteomes" id="UP000002595"/>
    </source>
</evidence>
<proteinExistence type="predicted"/>
<dbReference type="InterPro" id="IPR004452">
    <property type="entry name" value="LutB/LldF"/>
</dbReference>
<evidence type="ECO:0000256" key="2">
    <source>
        <dbReference type="ARBA" id="ARBA00022485"/>
    </source>
</evidence>
<keyword evidence="4" id="KW-0249">Electron transport</keyword>
<accession>A1RU73</accession>
<dbReference type="GO" id="GO:0016491">
    <property type="term" value="F:oxidoreductase activity"/>
    <property type="evidence" value="ECO:0007669"/>
    <property type="project" value="UniProtKB-ARBA"/>
</dbReference>
<evidence type="ECO:0000313" key="6">
    <source>
        <dbReference type="EMBL" id="ABL88505.1"/>
    </source>
</evidence>
<reference evidence="6" key="1">
    <citation type="submission" date="2006-12" db="EMBL/GenBank/DDBJ databases">
        <title>Complete sequence of Pyrobaculum islandicum DSM 4184.</title>
        <authorList>
            <person name="Copeland A."/>
            <person name="Lucas S."/>
            <person name="Lapidus A."/>
            <person name="Barry K."/>
            <person name="Detter J.C."/>
            <person name="Glavina del Rio T."/>
            <person name="Dalin E."/>
            <person name="Tice H."/>
            <person name="Pitluck S."/>
            <person name="Meincke L."/>
            <person name="Brettin T."/>
            <person name="Bruce D."/>
            <person name="Han C."/>
            <person name="Tapia R."/>
            <person name="Gilna P."/>
            <person name="Schmutz J."/>
            <person name="Larimer F."/>
            <person name="Land M."/>
            <person name="Hauser L."/>
            <person name="Kyrpides N."/>
            <person name="Mikhailova N."/>
            <person name="Cozen A.E."/>
            <person name="Fitz-Gibbon S.T."/>
            <person name="House C.H."/>
            <person name="Saltikov C."/>
            <person name="Lowe T."/>
            <person name="Richardson P."/>
        </authorList>
    </citation>
    <scope>NUCLEOTIDE SEQUENCE [LARGE SCALE GENOMIC DNA]</scope>
    <source>
        <strain evidence="6">DSM 4184</strain>
    </source>
</reference>
<dbReference type="InterPro" id="IPR017900">
    <property type="entry name" value="4Fe4S_Fe_S_CS"/>
</dbReference>
<keyword evidence="3" id="KW-0677">Repeat</keyword>
<gene>
    <name evidence="6" type="ordered locus">Pisl_1342</name>
</gene>
<dbReference type="AlphaFoldDB" id="A1RU73"/>
<evidence type="ECO:0000256" key="1">
    <source>
        <dbReference type="ARBA" id="ARBA00022448"/>
    </source>
</evidence>
<dbReference type="InterPro" id="IPR009051">
    <property type="entry name" value="Helical_ferredxn"/>
</dbReference>
<dbReference type="GO" id="GO:0006089">
    <property type="term" value="P:lactate metabolic process"/>
    <property type="evidence" value="ECO:0007669"/>
    <property type="project" value="InterPro"/>
</dbReference>
<keyword evidence="7" id="KW-1185">Reference proteome</keyword>
<dbReference type="Pfam" id="PF13183">
    <property type="entry name" value="Fer4_8"/>
    <property type="match status" value="1"/>
</dbReference>
<dbReference type="EMBL" id="CP000504">
    <property type="protein sequence ID" value="ABL88505.1"/>
    <property type="molecule type" value="Genomic_DNA"/>
</dbReference>
<dbReference type="Gene3D" id="1.10.1060.10">
    <property type="entry name" value="Alpha-helical ferredoxin"/>
    <property type="match status" value="1"/>
</dbReference>
<dbReference type="PANTHER" id="PTHR47153">
    <property type="entry name" value="LACTATE UTILIZATION PROTEIN B"/>
    <property type="match status" value="1"/>
</dbReference>
<dbReference type="GO" id="GO:0051539">
    <property type="term" value="F:4 iron, 4 sulfur cluster binding"/>
    <property type="evidence" value="ECO:0007669"/>
    <property type="project" value="UniProtKB-KW"/>
</dbReference>